<dbReference type="Proteomes" id="UP000008130">
    <property type="component" value="Chromosome"/>
</dbReference>
<dbReference type="EMBL" id="CP002568">
    <property type="protein sequence ID" value="ADZ69502.1"/>
    <property type="molecule type" value="Genomic_DNA"/>
</dbReference>
<dbReference type="Gene3D" id="3.40.50.12780">
    <property type="entry name" value="N-terminal domain of ligase-like"/>
    <property type="match status" value="1"/>
</dbReference>
<organism evidence="1 2">
    <name type="scientific">Polymorphum gilvum (strain LMG 25793 / CGMCC 1.9160 / SL003B-26A1)</name>
    <dbReference type="NCBI Taxonomy" id="991905"/>
    <lineage>
        <taxon>Bacteria</taxon>
        <taxon>Pseudomonadati</taxon>
        <taxon>Pseudomonadota</taxon>
        <taxon>Alphaproteobacteria</taxon>
        <taxon>Rhodobacterales</taxon>
        <taxon>Paracoccaceae</taxon>
        <taxon>Polymorphum</taxon>
    </lineage>
</organism>
<dbReference type="PANTHER" id="PTHR43845:SF1">
    <property type="entry name" value="BLR5969 PROTEIN"/>
    <property type="match status" value="1"/>
</dbReference>
<evidence type="ECO:0000313" key="1">
    <source>
        <dbReference type="EMBL" id="ADZ69502.1"/>
    </source>
</evidence>
<gene>
    <name evidence="1" type="ordered locus">SL003B_1073</name>
</gene>
<protein>
    <submittedName>
        <fullName evidence="1">AMP-binding enzyme</fullName>
    </submittedName>
</protein>
<dbReference type="STRING" id="991905.SL003B_1073"/>
<dbReference type="InterPro" id="IPR042099">
    <property type="entry name" value="ANL_N_sf"/>
</dbReference>
<keyword evidence="2" id="KW-1185">Reference proteome</keyword>
<dbReference type="SUPFAM" id="SSF56801">
    <property type="entry name" value="Acetyl-CoA synthetase-like"/>
    <property type="match status" value="1"/>
</dbReference>
<dbReference type="RefSeq" id="WP_013651819.1">
    <property type="nucleotide sequence ID" value="NC_015259.1"/>
</dbReference>
<dbReference type="eggNOG" id="COG1541">
    <property type="taxonomic scope" value="Bacteria"/>
</dbReference>
<sequence>MSRFARIRRVYAQAVERAPALAARFAAAGLTPDDLTDADALTRLPVLKKERLLELQAAEPPFAGFLACDPVELGHIYVSPGPIFEPSLADDGTGHGMNMMFQSAGVGPGDVALNTWSYHLVPAGLLFDKGLQAVGATVVPSGTGNTELQASLLLTLRPNVFLGSTAYFQTLCDHLRAAGHRLPDAWALKHAFLGGEFGDWSAKRARIEAELGLKTWSCYATADFGLIGYETPGEAGYAIHADRYVQICDPHTGAPLPEGQPGEIVVTTLARGWPMIRFGTGDAARALATAQDGGVARIGPLEGRVGAAVKAREIFVYPAHVEALAKRVEGILEARAAVERIDGRESILLELLAGAGHIPQALEPAVTDAFRQLTRLKADRLRWVGGTQDFTIDASLVDRKDV</sequence>
<name>F2IYQ5_POLGS</name>
<dbReference type="HOGENOM" id="CLU_035301_1_3_5"/>
<dbReference type="AlphaFoldDB" id="F2IYQ5"/>
<reference evidence="1 2" key="1">
    <citation type="journal article" date="2011" name="J. Bacteriol.">
        <title>Complete genome sequence of Polymorphum gilvum SL003B-26A1T, a crude oil-degrading bacterium from oil-polluted saline soil.</title>
        <authorList>
            <person name="Li S.G."/>
            <person name="Tang Y.Q."/>
            <person name="Nie Y."/>
            <person name="Cai M."/>
            <person name="Wu X.L."/>
        </authorList>
    </citation>
    <scope>NUCLEOTIDE SEQUENCE [LARGE SCALE GENOMIC DNA]</scope>
    <source>
        <strain evidence="2">LMG 25793 / CGMCC 1.9160 / SL003B-26A1</strain>
    </source>
</reference>
<dbReference type="PANTHER" id="PTHR43845">
    <property type="entry name" value="BLR5969 PROTEIN"/>
    <property type="match status" value="1"/>
</dbReference>
<dbReference type="PATRIC" id="fig|991905.3.peg.1094"/>
<proteinExistence type="predicted"/>
<dbReference type="KEGG" id="pgv:SL003B_1073"/>
<dbReference type="OrthoDB" id="580775at2"/>
<accession>F2IYQ5</accession>
<evidence type="ECO:0000313" key="2">
    <source>
        <dbReference type="Proteomes" id="UP000008130"/>
    </source>
</evidence>